<dbReference type="InterPro" id="IPR008979">
    <property type="entry name" value="Galactose-bd-like_sf"/>
</dbReference>
<keyword evidence="7" id="KW-1185">Reference proteome</keyword>
<protein>
    <recommendedName>
        <fullName evidence="5">HTH araC/xylS-type domain-containing protein</fullName>
    </recommendedName>
</protein>
<comment type="caution">
    <text evidence="6">The sequence shown here is derived from an EMBL/GenBank/DDBJ whole genome shotgun (WGS) entry which is preliminary data.</text>
</comment>
<proteinExistence type="predicted"/>
<dbReference type="Gene3D" id="1.10.10.60">
    <property type="entry name" value="Homeodomain-like"/>
    <property type="match status" value="2"/>
</dbReference>
<name>A0A098LGB2_9BACT</name>
<dbReference type="SUPFAM" id="SSF46689">
    <property type="entry name" value="Homeodomain-like"/>
    <property type="match status" value="1"/>
</dbReference>
<dbReference type="PROSITE" id="PS01124">
    <property type="entry name" value="HTH_ARAC_FAMILY_2"/>
    <property type="match status" value="1"/>
</dbReference>
<dbReference type="Proteomes" id="UP000030185">
    <property type="component" value="Unassembled WGS sequence"/>
</dbReference>
<dbReference type="Pfam" id="PF12833">
    <property type="entry name" value="HTH_18"/>
    <property type="match status" value="1"/>
</dbReference>
<evidence type="ECO:0000256" key="1">
    <source>
        <dbReference type="ARBA" id="ARBA00023015"/>
    </source>
</evidence>
<keyword evidence="4" id="KW-0472">Membrane</keyword>
<feature type="transmembrane region" description="Helical" evidence="4">
    <location>
        <begin position="196"/>
        <end position="218"/>
    </location>
</feature>
<dbReference type="PANTHER" id="PTHR43280">
    <property type="entry name" value="ARAC-FAMILY TRANSCRIPTIONAL REGULATOR"/>
    <property type="match status" value="1"/>
</dbReference>
<dbReference type="InterPro" id="IPR018062">
    <property type="entry name" value="HTH_AraC-typ_CS"/>
</dbReference>
<keyword evidence="4" id="KW-1133">Transmembrane helix</keyword>
<feature type="domain" description="HTH araC/xylS-type" evidence="5">
    <location>
        <begin position="246"/>
        <end position="345"/>
    </location>
</feature>
<dbReference type="RefSeq" id="WP_197060080.1">
    <property type="nucleotide sequence ID" value="NZ_BBLT01000005.1"/>
</dbReference>
<dbReference type="eggNOG" id="COG2207">
    <property type="taxonomic scope" value="Bacteria"/>
</dbReference>
<dbReference type="EMBL" id="BBLT01000005">
    <property type="protein sequence ID" value="GAL85499.1"/>
    <property type="molecule type" value="Genomic_DNA"/>
</dbReference>
<keyword evidence="4" id="KW-0812">Transmembrane</keyword>
<evidence type="ECO:0000313" key="7">
    <source>
        <dbReference type="Proteomes" id="UP000030185"/>
    </source>
</evidence>
<dbReference type="GO" id="GO:0003700">
    <property type="term" value="F:DNA-binding transcription factor activity"/>
    <property type="evidence" value="ECO:0007669"/>
    <property type="project" value="InterPro"/>
</dbReference>
<sequence>MTFPFYYKSPLNLIQYCLENPQDKELYYGIYDDRNSGGNSVSEEIKKADKIVFSYTLKKGVEYPFSGITFYPINPSFIDLSGFDEIKLKLKAKEGKRLKLAIGTSIQNYSRNVDFNSYKNNQVIINSDKDFNEITTDLADLETPEWWFTINQKTENEIGKSDYSKVHYINISNCVSIPLDKEDQIEIEALIFYKSLIPFIVYAAVGCLVYYIFLFFIIRKKEKSVVPLQFTYKKTEVLNHFEKEEEAVFQYITSNYSKSELSILDVVDATGIYEQKVSSMIKKKTEMNFKQFLNSLRITEAKRLLKTSDLQISEIAYKVGYGNVSHFNRVFKESEKCSPNDFRKQDQKSTIS</sequence>
<evidence type="ECO:0000256" key="2">
    <source>
        <dbReference type="ARBA" id="ARBA00023125"/>
    </source>
</evidence>
<dbReference type="InterPro" id="IPR009057">
    <property type="entry name" value="Homeodomain-like_sf"/>
</dbReference>
<keyword evidence="1" id="KW-0805">Transcription regulation</keyword>
<evidence type="ECO:0000256" key="4">
    <source>
        <dbReference type="SAM" id="Phobius"/>
    </source>
</evidence>
<dbReference type="AlphaFoldDB" id="A0A098LGB2"/>
<evidence type="ECO:0000259" key="5">
    <source>
        <dbReference type="PROSITE" id="PS01124"/>
    </source>
</evidence>
<keyword evidence="3" id="KW-0804">Transcription</keyword>
<keyword evidence="2" id="KW-0238">DNA-binding</keyword>
<gene>
    <name evidence="6" type="ORF">MYP_2728</name>
</gene>
<dbReference type="InterPro" id="IPR018060">
    <property type="entry name" value="HTH_AraC"/>
</dbReference>
<dbReference type="PRINTS" id="PR00032">
    <property type="entry name" value="HTHARAC"/>
</dbReference>
<dbReference type="PROSITE" id="PS00041">
    <property type="entry name" value="HTH_ARAC_FAMILY_1"/>
    <property type="match status" value="1"/>
</dbReference>
<evidence type="ECO:0000256" key="3">
    <source>
        <dbReference type="ARBA" id="ARBA00023163"/>
    </source>
</evidence>
<dbReference type="STRING" id="153721.MYP_2728"/>
<reference evidence="6 7" key="1">
    <citation type="submission" date="2014-09" db="EMBL/GenBank/DDBJ databases">
        <title>Sporocytophaga myxococcoides PG-01 genome sequencing.</title>
        <authorList>
            <person name="Liu L."/>
            <person name="Gao P.J."/>
            <person name="Chen G.J."/>
            <person name="Wang L.S."/>
        </authorList>
    </citation>
    <scope>NUCLEOTIDE SEQUENCE [LARGE SCALE GENOMIC DNA]</scope>
    <source>
        <strain evidence="6 7">PG-01</strain>
    </source>
</reference>
<dbReference type="GO" id="GO:0043565">
    <property type="term" value="F:sequence-specific DNA binding"/>
    <property type="evidence" value="ECO:0007669"/>
    <property type="project" value="InterPro"/>
</dbReference>
<organism evidence="6 7">
    <name type="scientific">Sporocytophaga myxococcoides</name>
    <dbReference type="NCBI Taxonomy" id="153721"/>
    <lineage>
        <taxon>Bacteria</taxon>
        <taxon>Pseudomonadati</taxon>
        <taxon>Bacteroidota</taxon>
        <taxon>Cytophagia</taxon>
        <taxon>Cytophagales</taxon>
        <taxon>Cytophagaceae</taxon>
        <taxon>Sporocytophaga</taxon>
    </lineage>
</organism>
<dbReference type="InterPro" id="IPR020449">
    <property type="entry name" value="Tscrpt_reg_AraC-type_HTH"/>
</dbReference>
<dbReference type="SMART" id="SM00342">
    <property type="entry name" value="HTH_ARAC"/>
    <property type="match status" value="1"/>
</dbReference>
<dbReference type="PANTHER" id="PTHR43280:SF28">
    <property type="entry name" value="HTH-TYPE TRANSCRIPTIONAL ACTIVATOR RHAS"/>
    <property type="match status" value="1"/>
</dbReference>
<accession>A0A098LGB2</accession>
<dbReference type="SUPFAM" id="SSF49785">
    <property type="entry name" value="Galactose-binding domain-like"/>
    <property type="match status" value="1"/>
</dbReference>
<evidence type="ECO:0000313" key="6">
    <source>
        <dbReference type="EMBL" id="GAL85499.1"/>
    </source>
</evidence>